<dbReference type="InterPro" id="IPR000300">
    <property type="entry name" value="IPPc"/>
</dbReference>
<evidence type="ECO:0000259" key="5">
    <source>
        <dbReference type="PROSITE" id="PS50238"/>
    </source>
</evidence>
<dbReference type="InterPro" id="IPR036691">
    <property type="entry name" value="Endo/exonu/phosph_ase_sf"/>
</dbReference>
<dbReference type="GO" id="GO:0007165">
    <property type="term" value="P:signal transduction"/>
    <property type="evidence" value="ECO:0007669"/>
    <property type="project" value="InterPro"/>
</dbReference>
<evidence type="ECO:0000256" key="3">
    <source>
        <dbReference type="ARBA" id="ARBA00022753"/>
    </source>
</evidence>
<evidence type="ECO:0000313" key="6">
    <source>
        <dbReference type="EMBL" id="CAD7240224.1"/>
    </source>
</evidence>
<dbReference type="OrthoDB" id="7862313at2759"/>
<dbReference type="Proteomes" id="UP000677054">
    <property type="component" value="Unassembled WGS sequence"/>
</dbReference>
<keyword evidence="3" id="KW-0967">Endosome</keyword>
<dbReference type="Gene3D" id="2.30.29.110">
    <property type="match status" value="1"/>
</dbReference>
<dbReference type="InterPro" id="IPR048869">
    <property type="entry name" value="OCRL-1_2_ASH"/>
</dbReference>
<evidence type="ECO:0000256" key="2">
    <source>
        <dbReference type="ARBA" id="ARBA00004580"/>
    </source>
</evidence>
<keyword evidence="7" id="KW-1185">Reference proteome</keyword>
<evidence type="ECO:0000256" key="4">
    <source>
        <dbReference type="ARBA" id="ARBA00023329"/>
    </source>
</evidence>
<dbReference type="InterPro" id="IPR000198">
    <property type="entry name" value="RhoGAP_dom"/>
</dbReference>
<dbReference type="AlphaFoldDB" id="A0A7R8X5P6"/>
<dbReference type="Pfam" id="PF21310">
    <property type="entry name" value="OCRL-like_ASH"/>
    <property type="match status" value="1"/>
</dbReference>
<dbReference type="Gene3D" id="2.60.40.10">
    <property type="entry name" value="Immunoglobulins"/>
    <property type="match status" value="1"/>
</dbReference>
<evidence type="ECO:0000256" key="1">
    <source>
        <dbReference type="ARBA" id="ARBA00004146"/>
    </source>
</evidence>
<dbReference type="Pfam" id="PF22669">
    <property type="entry name" value="Exo_endo_phos2"/>
    <property type="match status" value="2"/>
</dbReference>
<evidence type="ECO:0000313" key="7">
    <source>
        <dbReference type="Proteomes" id="UP000677054"/>
    </source>
</evidence>
<name>A0A7R8X5P6_9CRUS</name>
<dbReference type="SUPFAM" id="SSF56219">
    <property type="entry name" value="DNase I-like"/>
    <property type="match status" value="1"/>
</dbReference>
<dbReference type="GO" id="GO:0046856">
    <property type="term" value="P:phosphatidylinositol dephosphorylation"/>
    <property type="evidence" value="ECO:0007669"/>
    <property type="project" value="InterPro"/>
</dbReference>
<dbReference type="PANTHER" id="PTHR11200">
    <property type="entry name" value="INOSITOL 5-PHOSPHATASE"/>
    <property type="match status" value="1"/>
</dbReference>
<organism evidence="6">
    <name type="scientific">Darwinula stevensoni</name>
    <dbReference type="NCBI Taxonomy" id="69355"/>
    <lineage>
        <taxon>Eukaryota</taxon>
        <taxon>Metazoa</taxon>
        <taxon>Ecdysozoa</taxon>
        <taxon>Arthropoda</taxon>
        <taxon>Crustacea</taxon>
        <taxon>Oligostraca</taxon>
        <taxon>Ostracoda</taxon>
        <taxon>Podocopa</taxon>
        <taxon>Podocopida</taxon>
        <taxon>Darwinulocopina</taxon>
        <taxon>Darwinuloidea</taxon>
        <taxon>Darwinulidae</taxon>
        <taxon>Darwinula</taxon>
    </lineage>
</organism>
<proteinExistence type="predicted"/>
<dbReference type="InterPro" id="IPR046985">
    <property type="entry name" value="IP5"/>
</dbReference>
<dbReference type="SMART" id="SM00324">
    <property type="entry name" value="RhoGAP"/>
    <property type="match status" value="1"/>
</dbReference>
<gene>
    <name evidence="6" type="ORF">DSTB1V02_LOCUS253</name>
</gene>
<dbReference type="FunFam" id="2.60.40.10:FF:000132">
    <property type="entry name" value="Inositol polyphosphate 5-phosphatase OCRL-1 isoform b"/>
    <property type="match status" value="1"/>
</dbReference>
<sequence length="887" mass="100834">MLQGIIDLHLSNDVPSQSQGERETFANISWKKVKLLIEFTYGKESDMFFGELVRAIDAASKRRGPAPDFSWLEDYQFIANSSVRPGSAASKSDASEFTDIARVPTPCEEGNRTAWEDGSNELDIPREGIALGQTPIAARESVVRYQMAMREEAYTDIHHFRIAVINALHPMARYHKVKQVRLVGMLLLVFVQERHAAYIRGVAAETVGTGLMGKMGNKGGVGIRLELHSSTLCFINCHLAAHPSELERRNQDYHEICSRLSFQSFTPPRNIKDHELAITFSHALFFNFMEFQEDNGSLGNALLLPGLDIQLLQASLDRTLMAPELLGRLALRNPVPVVHRPPQGSQLARSHFFVGTTGARLTRCSQIYWLGDLNYRLEDVDYGDALDMIKQRAYEKLLVHDQLKQQQNLQRAFQGFQEGEIKFQPSYKYDPNTEETWATGERQRVPSWCDRILWKGEHIELLEYQSQMSLTLSDHKPISAVFQAGVGFSIKVISISDSFYENRMLSQPLLQIKVIDTVRYRRIYEEVMKKLDKLENEFLPQVSVDKLEIVFDRVRFLEPQNRFLSIANTGQVPVQFEFIKKLNDTSYCKPWLNIQPYSDFLKPGEKRDVELEVYVDKGTVSRLNSGQDQLYDILVLHLDGGKDLFITVTGEYERTSFGLSLNTLVQLKVPIREVPVGKLVQLENERLKEPPGSCYGVPKEIWFLVDHLYNHGLKAEGLFETPGLHSEIIAIRDALDTQLPVELPGSPHSVAEALLVFLEALPEPVISNEFYTRCLEASPNYLMCQQVQSSPWIKFLFPEHHLNLFIYLCAFFKEALLYSADNGLDPKTLASLLSGILFRDPQQSKQSVPGSRPGSAGTQLQQQQLMITERKKANFVYHFLVNELETG</sequence>
<dbReference type="CDD" id="cd04380">
    <property type="entry name" value="RhoGAP_OCRL1"/>
    <property type="match status" value="1"/>
</dbReference>
<dbReference type="Pfam" id="PF00620">
    <property type="entry name" value="RhoGAP"/>
    <property type="match status" value="1"/>
</dbReference>
<dbReference type="PROSITE" id="PS50238">
    <property type="entry name" value="RHOGAP"/>
    <property type="match status" value="1"/>
</dbReference>
<reference evidence="6" key="1">
    <citation type="submission" date="2020-11" db="EMBL/GenBank/DDBJ databases">
        <authorList>
            <person name="Tran Van P."/>
        </authorList>
    </citation>
    <scope>NUCLEOTIDE SEQUENCE</scope>
</reference>
<dbReference type="InterPro" id="IPR047078">
    <property type="entry name" value="RhoGAP_OCRL1"/>
</dbReference>
<dbReference type="EMBL" id="CAJPEV010000015">
    <property type="protein sequence ID" value="CAG0878832.1"/>
    <property type="molecule type" value="Genomic_DNA"/>
</dbReference>
<dbReference type="GO" id="GO:0031901">
    <property type="term" value="C:early endosome membrane"/>
    <property type="evidence" value="ECO:0007669"/>
    <property type="project" value="UniProtKB-SubCell"/>
</dbReference>
<dbReference type="FunFam" id="1.10.555.10:FF:000012">
    <property type="entry name" value="Putative inositol polyphosphate 5-phosphatase OCRL-1"/>
    <property type="match status" value="1"/>
</dbReference>
<keyword evidence="4" id="KW-0968">Cytoplasmic vesicle</keyword>
<comment type="subcellular location">
    <subcellularLocation>
        <location evidence="2">Cytoplasmic vesicle</location>
        <location evidence="2">Phagosome membrane</location>
    </subcellularLocation>
    <subcellularLocation>
        <location evidence="1">Early endosome membrane</location>
    </subcellularLocation>
</comment>
<dbReference type="SUPFAM" id="SSF48350">
    <property type="entry name" value="GTPase activation domain, GAP"/>
    <property type="match status" value="1"/>
</dbReference>
<dbReference type="GO" id="GO:0030670">
    <property type="term" value="C:phagocytic vesicle membrane"/>
    <property type="evidence" value="ECO:0007669"/>
    <property type="project" value="UniProtKB-SubCell"/>
</dbReference>
<dbReference type="Gene3D" id="1.10.555.10">
    <property type="entry name" value="Rho GTPase activation protein"/>
    <property type="match status" value="1"/>
</dbReference>
<accession>A0A7R8X5P6</accession>
<feature type="domain" description="Rho-GAP" evidence="5">
    <location>
        <begin position="680"/>
        <end position="887"/>
    </location>
</feature>
<dbReference type="InterPro" id="IPR013783">
    <property type="entry name" value="Ig-like_fold"/>
</dbReference>
<dbReference type="PANTHER" id="PTHR11200:SF300">
    <property type="entry name" value="TYPE II INOSITOL 1,4,5-TRISPHOSPHATE 5-PHOSPHATASE"/>
    <property type="match status" value="1"/>
</dbReference>
<dbReference type="EMBL" id="LR899532">
    <property type="protein sequence ID" value="CAD7240224.1"/>
    <property type="molecule type" value="Genomic_DNA"/>
</dbReference>
<dbReference type="InterPro" id="IPR008936">
    <property type="entry name" value="Rho_GTPase_activation_prot"/>
</dbReference>
<dbReference type="GO" id="GO:0004439">
    <property type="term" value="F:phosphatidylinositol-4,5-bisphosphate 5-phosphatase activity"/>
    <property type="evidence" value="ECO:0007669"/>
    <property type="project" value="TreeGrafter"/>
</dbReference>
<dbReference type="Gene3D" id="3.60.10.10">
    <property type="entry name" value="Endonuclease/exonuclease/phosphatase"/>
    <property type="match status" value="1"/>
</dbReference>
<protein>
    <recommendedName>
        <fullName evidence="5">Rho-GAP domain-containing protein</fullName>
    </recommendedName>
</protein>
<dbReference type="SMART" id="SM00128">
    <property type="entry name" value="IPPc"/>
    <property type="match status" value="1"/>
</dbReference>